<evidence type="ECO:0000313" key="3">
    <source>
        <dbReference type="Proteomes" id="UP000268014"/>
    </source>
</evidence>
<keyword evidence="1" id="KW-1133">Transmembrane helix</keyword>
<evidence type="ECO:0000256" key="1">
    <source>
        <dbReference type="SAM" id="Phobius"/>
    </source>
</evidence>
<protein>
    <submittedName>
        <fullName evidence="4">PB1 domain-containing protein</fullName>
    </submittedName>
</protein>
<dbReference type="OrthoDB" id="5847328at2759"/>
<reference evidence="2 3" key="2">
    <citation type="submission" date="2018-11" db="EMBL/GenBank/DDBJ databases">
        <authorList>
            <consortium name="Pathogen Informatics"/>
        </authorList>
    </citation>
    <scope>NUCLEOTIDE SEQUENCE [LARGE SCALE GENOMIC DNA]</scope>
    <source>
        <strain evidence="2 3">MHpl1</strain>
    </source>
</reference>
<dbReference type="EMBL" id="UZAF01023073">
    <property type="protein sequence ID" value="VDO88355.1"/>
    <property type="molecule type" value="Genomic_DNA"/>
</dbReference>
<organism evidence="4">
    <name type="scientific">Haemonchus placei</name>
    <name type="common">Barber's pole worm</name>
    <dbReference type="NCBI Taxonomy" id="6290"/>
    <lineage>
        <taxon>Eukaryota</taxon>
        <taxon>Metazoa</taxon>
        <taxon>Ecdysozoa</taxon>
        <taxon>Nematoda</taxon>
        <taxon>Chromadorea</taxon>
        <taxon>Rhabditida</taxon>
        <taxon>Rhabditina</taxon>
        <taxon>Rhabditomorpha</taxon>
        <taxon>Strongyloidea</taxon>
        <taxon>Trichostrongylidae</taxon>
        <taxon>Haemonchus</taxon>
    </lineage>
</organism>
<accession>A0A0N4X9Z4</accession>
<dbReference type="STRING" id="6290.A0A0N4X9Z4"/>
<keyword evidence="1" id="KW-0472">Membrane</keyword>
<gene>
    <name evidence="2" type="ORF">HPLM_LOCUS21178</name>
</gene>
<reference evidence="4" key="1">
    <citation type="submission" date="2017-02" db="UniProtKB">
        <authorList>
            <consortium name="WormBaseParasite"/>
        </authorList>
    </citation>
    <scope>IDENTIFICATION</scope>
</reference>
<keyword evidence="3" id="KW-1185">Reference proteome</keyword>
<feature type="transmembrane region" description="Helical" evidence="1">
    <location>
        <begin position="98"/>
        <end position="118"/>
    </location>
</feature>
<dbReference type="Pfam" id="PF17618">
    <property type="entry name" value="SL4P"/>
    <property type="match status" value="2"/>
</dbReference>
<sequence>MVQDNPSELKTTTFKLHLDKKPHFYISYKDKHDLFKQFKRKLRDNGLSPSDIYLVEYDVGEPIQMNNADALIDAAAASMQMFCRDEKQYSSLGQRSPVPAHAALIFLVIALVNVSAVIGDCFKFTILTGGVWHSNRFEARYDSLRPNGFQKIVPLPSVLVPLTNTFLSKETMAEHSTADTAKTPEESNLVQSVEAEKVAKQSSSKKEKILSVKVHLTNPTVFTIGYRNHDQLYRRFQEKLNELGIPPDQIYWVDNMTGERIRVDRDIAEVAFFSWVNLVDLYSPIHPVKEQALFPSPIRHRHHHNHDYHNRSMSSSSSSSCDSYGNHSAPHRHGFHYSRPPCQKFPYPSTDHGLPMCPCSEAVFSKNCCPFDPRFGCGHSSCS</sequence>
<dbReference type="WBParaSite" id="HPLM_0002118901-mRNA-1">
    <property type="protein sequence ID" value="HPLM_0002118901-mRNA-1"/>
    <property type="gene ID" value="HPLM_0002118901"/>
</dbReference>
<name>A0A0N4X9Z4_HAEPC</name>
<dbReference type="InterPro" id="IPR035127">
    <property type="entry name" value="SL4P"/>
</dbReference>
<evidence type="ECO:0000313" key="4">
    <source>
        <dbReference type="WBParaSite" id="HPLM_0002118901-mRNA-1"/>
    </source>
</evidence>
<dbReference type="AlphaFoldDB" id="A0A0N4X9Z4"/>
<proteinExistence type="predicted"/>
<evidence type="ECO:0000313" key="2">
    <source>
        <dbReference type="EMBL" id="VDO88355.1"/>
    </source>
</evidence>
<keyword evidence="1" id="KW-0812">Transmembrane</keyword>
<dbReference type="Proteomes" id="UP000268014">
    <property type="component" value="Unassembled WGS sequence"/>
</dbReference>